<comment type="similarity">
    <text evidence="1 4">Belongs to the glycosyl hydrolase 31 family.</text>
</comment>
<keyword evidence="2 4" id="KW-0378">Hydrolase</keyword>
<reference evidence="7 8" key="1">
    <citation type="submission" date="2019-10" db="EMBL/GenBank/DDBJ databases">
        <title>Description of Paenibacillus pedi sp. nov.</title>
        <authorList>
            <person name="Carlier A."/>
            <person name="Qi S."/>
        </authorList>
    </citation>
    <scope>NUCLEOTIDE SEQUENCE [LARGE SCALE GENOMIC DNA]</scope>
    <source>
        <strain evidence="7 8">LMG 31457</strain>
    </source>
</reference>
<dbReference type="InterPro" id="IPR013780">
    <property type="entry name" value="Glyco_hydro_b"/>
</dbReference>
<dbReference type="InterPro" id="IPR017853">
    <property type="entry name" value="GH"/>
</dbReference>
<feature type="domain" description="Glycoside hydrolase family 31 TIM barrel" evidence="5">
    <location>
        <begin position="126"/>
        <end position="420"/>
    </location>
</feature>
<dbReference type="RefSeq" id="WP_171687604.1">
    <property type="nucleotide sequence ID" value="NZ_WHNZ01000086.1"/>
</dbReference>
<evidence type="ECO:0000259" key="5">
    <source>
        <dbReference type="Pfam" id="PF01055"/>
    </source>
</evidence>
<evidence type="ECO:0000259" key="6">
    <source>
        <dbReference type="Pfam" id="PF21365"/>
    </source>
</evidence>
<protein>
    <submittedName>
        <fullName evidence="7">Glycoside hydrolase</fullName>
    </submittedName>
</protein>
<dbReference type="PANTHER" id="PTHR43053:SF4">
    <property type="entry name" value="MYOGENESIS-REGULATING GLYCOSIDASE"/>
    <property type="match status" value="1"/>
</dbReference>
<comment type="caution">
    <text evidence="7">The sequence shown here is derived from an EMBL/GenBank/DDBJ whole genome shotgun (WGS) entry which is preliminary data.</text>
</comment>
<organism evidence="7 8">
    <name type="scientific">Paenibacillus planticolens</name>
    <dbReference type="NCBI Taxonomy" id="2654976"/>
    <lineage>
        <taxon>Bacteria</taxon>
        <taxon>Bacillati</taxon>
        <taxon>Bacillota</taxon>
        <taxon>Bacilli</taxon>
        <taxon>Bacillales</taxon>
        <taxon>Paenibacillaceae</taxon>
        <taxon>Paenibacillus</taxon>
    </lineage>
</organism>
<dbReference type="EMBL" id="WHNZ01000086">
    <property type="protein sequence ID" value="NOV04806.1"/>
    <property type="molecule type" value="Genomic_DNA"/>
</dbReference>
<dbReference type="Pfam" id="PF21365">
    <property type="entry name" value="Glyco_hydro_31_3rd"/>
    <property type="match status" value="1"/>
</dbReference>
<dbReference type="GO" id="GO:0016787">
    <property type="term" value="F:hydrolase activity"/>
    <property type="evidence" value="ECO:0007669"/>
    <property type="project" value="UniProtKB-KW"/>
</dbReference>
<evidence type="ECO:0000313" key="7">
    <source>
        <dbReference type="EMBL" id="NOV04806.1"/>
    </source>
</evidence>
<evidence type="ECO:0000256" key="4">
    <source>
        <dbReference type="RuleBase" id="RU361185"/>
    </source>
</evidence>
<dbReference type="CDD" id="cd06592">
    <property type="entry name" value="GH31_NET37"/>
    <property type="match status" value="1"/>
</dbReference>
<dbReference type="Gene3D" id="2.60.40.1180">
    <property type="entry name" value="Golgi alpha-mannosidase II"/>
    <property type="match status" value="1"/>
</dbReference>
<evidence type="ECO:0000256" key="1">
    <source>
        <dbReference type="ARBA" id="ARBA00007806"/>
    </source>
</evidence>
<dbReference type="SUPFAM" id="SSF51011">
    <property type="entry name" value="Glycosyl hydrolase domain"/>
    <property type="match status" value="1"/>
</dbReference>
<evidence type="ECO:0000256" key="3">
    <source>
        <dbReference type="ARBA" id="ARBA00023295"/>
    </source>
</evidence>
<dbReference type="Proteomes" id="UP000618579">
    <property type="component" value="Unassembled WGS sequence"/>
</dbReference>
<dbReference type="InterPro" id="IPR050985">
    <property type="entry name" value="Alpha-glycosidase_related"/>
</dbReference>
<accession>A0ABX1ZY16</accession>
<keyword evidence="3 4" id="KW-0326">Glycosidase</keyword>
<name>A0ABX1ZY16_9BACL</name>
<evidence type="ECO:0000256" key="2">
    <source>
        <dbReference type="ARBA" id="ARBA00022801"/>
    </source>
</evidence>
<proteinExistence type="inferred from homology"/>
<dbReference type="Pfam" id="PF01055">
    <property type="entry name" value="Glyco_hydro_31_2nd"/>
    <property type="match status" value="1"/>
</dbReference>
<dbReference type="InterPro" id="IPR048395">
    <property type="entry name" value="Glyco_hydro_31_C"/>
</dbReference>
<sequence>MEDTCQSIQLIHGEYWWGGVINDGALMPFGNADYSRNLRTIDDNQASPLLLSNKGRYVWSDQPFAFSFHEDELTIHHANSPVIIGQNDHNLAAAFTHVSRTYFPSSGKFPDPLVFLSPQYNTWVEMFYEPTQDKTIQYAKSILNHGFPPGILIIDDNWMMDYGNWKFNKERFPDPKEMVRELHQLGFKVMLWVCPYVSPDSAVFRMLQNKGYLLKSKDHTPALRQWWNGYSAMIDYSMKEAVAWFHEQLDDLVTSYGIDGFKFDAGEPIIPDADDFSNSVIWANTLPLNDDCHAFAKIGTKYPLSEYRMSWKNGGQSLIQRQRDKAHKWGRGGLADLIPNGIVQGLMGYSYNCPDMIGGGLDGDFNSSDFTFDSELFVRYAQCSALFPIMQFSLAPWRVLHGDHLNYCSDIVKLREQLGPEILELAQQSAATGAPIMRHLDYVFPNEGYALINDQFMLGDQILVAPVLIKGQTSRKIQFPAGTWIGDDASIVQGPAVEGVQAPLSRLPWYRKK</sequence>
<dbReference type="PANTHER" id="PTHR43053">
    <property type="entry name" value="GLYCOSIDASE FAMILY 31"/>
    <property type="match status" value="1"/>
</dbReference>
<feature type="domain" description="Glycosyl hydrolase family 31 C-terminal" evidence="6">
    <location>
        <begin position="433"/>
        <end position="511"/>
    </location>
</feature>
<keyword evidence="8" id="KW-1185">Reference proteome</keyword>
<dbReference type="Gene3D" id="3.20.20.80">
    <property type="entry name" value="Glycosidases"/>
    <property type="match status" value="1"/>
</dbReference>
<dbReference type="InterPro" id="IPR000322">
    <property type="entry name" value="Glyco_hydro_31_TIM"/>
</dbReference>
<dbReference type="SUPFAM" id="SSF51445">
    <property type="entry name" value="(Trans)glycosidases"/>
    <property type="match status" value="1"/>
</dbReference>
<gene>
    <name evidence="7" type="ORF">GC097_33080</name>
</gene>
<evidence type="ECO:0000313" key="8">
    <source>
        <dbReference type="Proteomes" id="UP000618579"/>
    </source>
</evidence>